<evidence type="ECO:0000313" key="2">
    <source>
        <dbReference type="Proteomes" id="UP001295740"/>
    </source>
</evidence>
<reference evidence="1" key="1">
    <citation type="submission" date="2023-10" db="EMBL/GenBank/DDBJ databases">
        <authorList>
            <person name="Hackl T."/>
        </authorList>
    </citation>
    <scope>NUCLEOTIDE SEQUENCE</scope>
</reference>
<name>A0AAI8VR04_9PEZI</name>
<proteinExistence type="predicted"/>
<comment type="caution">
    <text evidence="1">The sequence shown here is derived from an EMBL/GenBank/DDBJ whole genome shotgun (WGS) entry which is preliminary data.</text>
</comment>
<protein>
    <submittedName>
        <fullName evidence="1">Uu.00g145130.m01.CDS01</fullName>
    </submittedName>
</protein>
<dbReference type="Proteomes" id="UP001295740">
    <property type="component" value="Unassembled WGS sequence"/>
</dbReference>
<dbReference type="AlphaFoldDB" id="A0AAI8VR04"/>
<keyword evidence="2" id="KW-1185">Reference proteome</keyword>
<dbReference type="EMBL" id="CAUWAG010000012">
    <property type="protein sequence ID" value="CAJ2509487.1"/>
    <property type="molecule type" value="Genomic_DNA"/>
</dbReference>
<gene>
    <name evidence="1" type="ORF">KHLLAP_LOCUS9955</name>
</gene>
<accession>A0AAI8VR04</accession>
<evidence type="ECO:0000313" key="1">
    <source>
        <dbReference type="EMBL" id="CAJ2509487.1"/>
    </source>
</evidence>
<organism evidence="1 2">
    <name type="scientific">Anthostomella pinea</name>
    <dbReference type="NCBI Taxonomy" id="933095"/>
    <lineage>
        <taxon>Eukaryota</taxon>
        <taxon>Fungi</taxon>
        <taxon>Dikarya</taxon>
        <taxon>Ascomycota</taxon>
        <taxon>Pezizomycotina</taxon>
        <taxon>Sordariomycetes</taxon>
        <taxon>Xylariomycetidae</taxon>
        <taxon>Xylariales</taxon>
        <taxon>Xylariaceae</taxon>
        <taxon>Anthostomella</taxon>
    </lineage>
</organism>
<sequence length="307" mass="35043">MTTLPTYESLRLAAELRWNSDMKMPEEGLLGRPAMELMSELSSQCFVGSGTIEDPRIVWLGLIPCLPREDPKEVPEIDNVQKKANENIARIAAQSIGCSHVYIRCTNHSTKLVYMDGKRVALYDQYGRQNGWETMPADPHLTLLFGMSLGTVCIHGHATVRLDENKTPIDFASTRIPELVVDGDDRILELFRWIDPMYCYPYCPVHGKDEVMAHQCEVARPHNCPHHDSPTMLDHYCPQTQWGAKDLVDHYCPCEHNTEGLLDHWCPCPHTLDRRDDHYCPCPHDVEPGTDHYCPCPHRLARDFLLA</sequence>